<gene>
    <name evidence="2" type="ORF">DLJ53_18545</name>
</gene>
<evidence type="ECO:0000313" key="2">
    <source>
        <dbReference type="EMBL" id="RAH99764.1"/>
    </source>
</evidence>
<proteinExistence type="predicted"/>
<protein>
    <submittedName>
        <fullName evidence="2">Uncharacterized protein</fullName>
    </submittedName>
</protein>
<dbReference type="AlphaFoldDB" id="A0A8B2NJF4"/>
<comment type="caution">
    <text evidence="2">The sequence shown here is derived from an EMBL/GenBank/DDBJ whole genome shotgun (WGS) entry which is preliminary data.</text>
</comment>
<keyword evidence="3" id="KW-1185">Reference proteome</keyword>
<evidence type="ECO:0000313" key="3">
    <source>
        <dbReference type="Proteomes" id="UP000249590"/>
    </source>
</evidence>
<evidence type="ECO:0000256" key="1">
    <source>
        <dbReference type="SAM" id="MobiDB-lite"/>
    </source>
</evidence>
<feature type="region of interest" description="Disordered" evidence="1">
    <location>
        <begin position="52"/>
        <end position="114"/>
    </location>
</feature>
<organism evidence="2 3">
    <name type="scientific">Acuticoccus sediminis</name>
    <dbReference type="NCBI Taxonomy" id="2184697"/>
    <lineage>
        <taxon>Bacteria</taxon>
        <taxon>Pseudomonadati</taxon>
        <taxon>Pseudomonadota</taxon>
        <taxon>Alphaproteobacteria</taxon>
        <taxon>Hyphomicrobiales</taxon>
        <taxon>Amorphaceae</taxon>
        <taxon>Acuticoccus</taxon>
    </lineage>
</organism>
<feature type="compositionally biased region" description="Basic residues" evidence="1">
    <location>
        <begin position="69"/>
        <end position="114"/>
    </location>
</feature>
<accession>A0A8B2NJF4</accession>
<reference evidence="2 3" key="1">
    <citation type="submission" date="2018-05" db="EMBL/GenBank/DDBJ databases">
        <title>Acuticoccus sediminis sp. nov., isolated from deep-sea sediment of Indian Ocean.</title>
        <authorList>
            <person name="Liu X."/>
            <person name="Lai Q."/>
            <person name="Du Y."/>
            <person name="Sun F."/>
            <person name="Zhang X."/>
            <person name="Wang S."/>
            <person name="Shao Z."/>
        </authorList>
    </citation>
    <scope>NUCLEOTIDE SEQUENCE [LARGE SCALE GENOMIC DNA]</scope>
    <source>
        <strain evidence="2 3">PTG4-2</strain>
    </source>
</reference>
<name>A0A8B2NJF4_9HYPH</name>
<sequence>MAVTRVWRIPLSHLPTHHAGAVRRRTPISRRRICCGLHRGFSQWQWRCRSWPPAPPTRSAERVTTTARPSRRPSRRPRPRPSRLPPRHRPRRRPPRRRRRPRLHRPRRRRRRPR</sequence>
<dbReference type="Proteomes" id="UP000249590">
    <property type="component" value="Unassembled WGS sequence"/>
</dbReference>
<dbReference type="EMBL" id="QHHQ01000004">
    <property type="protein sequence ID" value="RAH99764.1"/>
    <property type="molecule type" value="Genomic_DNA"/>
</dbReference>